<accession>M5UK91</accession>
<evidence type="ECO:0000313" key="1">
    <source>
        <dbReference type="EMBL" id="EMI56443.1"/>
    </source>
</evidence>
<dbReference type="GO" id="GO:0003677">
    <property type="term" value="F:DNA binding"/>
    <property type="evidence" value="ECO:0007669"/>
    <property type="project" value="InterPro"/>
</dbReference>
<dbReference type="Gene3D" id="3.30.70.1290">
    <property type="entry name" value="Transposase IS200-like"/>
    <property type="match status" value="1"/>
</dbReference>
<dbReference type="GO" id="GO:0006313">
    <property type="term" value="P:DNA transposition"/>
    <property type="evidence" value="ECO:0007669"/>
    <property type="project" value="InterPro"/>
</dbReference>
<sequence length="196" mass="23428">MPEHRQRLKRLPPEHYRSEAWVHWTLAIEGRKTGWLDPKLLYKFREIQTHVAFRAQIACPIFCLMPDHLHLLWCGLTDESDQLLGMKHLRTDLNDCLNRIGYQLQLQSFDHVLKNHELERDAIESVVDYIARNPERQELVPIDGFSSYKYTGCLMPGYPQLRLFQDEGWDRIWRTLAFLKRTQCFRVPDPKYPRKP</sequence>
<dbReference type="InterPro" id="IPR036515">
    <property type="entry name" value="Transposase_17_sf"/>
</dbReference>
<organism evidence="1 2">
    <name type="scientific">Rhodopirellula sallentina SM41</name>
    <dbReference type="NCBI Taxonomy" id="1263870"/>
    <lineage>
        <taxon>Bacteria</taxon>
        <taxon>Pseudomonadati</taxon>
        <taxon>Planctomycetota</taxon>
        <taxon>Planctomycetia</taxon>
        <taxon>Pirellulales</taxon>
        <taxon>Pirellulaceae</taxon>
        <taxon>Rhodopirellula</taxon>
    </lineage>
</organism>
<protein>
    <recommendedName>
        <fullName evidence="3">Transposase IS200-like domain-containing protein</fullName>
    </recommendedName>
</protein>
<dbReference type="GO" id="GO:0004803">
    <property type="term" value="F:transposase activity"/>
    <property type="evidence" value="ECO:0007669"/>
    <property type="project" value="InterPro"/>
</dbReference>
<dbReference type="RefSeq" id="WP_008677241.1">
    <property type="nucleotide sequence ID" value="NZ_ANOH01000146.1"/>
</dbReference>
<gene>
    <name evidence="1" type="ORF">RSSM_02092</name>
</gene>
<dbReference type="OrthoDB" id="265394at2"/>
<dbReference type="EMBL" id="ANOH01000146">
    <property type="protein sequence ID" value="EMI56443.1"/>
    <property type="molecule type" value="Genomic_DNA"/>
</dbReference>
<keyword evidence="2" id="KW-1185">Reference proteome</keyword>
<dbReference type="Proteomes" id="UP000011885">
    <property type="component" value="Unassembled WGS sequence"/>
</dbReference>
<comment type="caution">
    <text evidence="1">The sequence shown here is derived from an EMBL/GenBank/DDBJ whole genome shotgun (WGS) entry which is preliminary data.</text>
</comment>
<dbReference type="AlphaFoldDB" id="M5UK91"/>
<evidence type="ECO:0000313" key="2">
    <source>
        <dbReference type="Proteomes" id="UP000011885"/>
    </source>
</evidence>
<evidence type="ECO:0008006" key="3">
    <source>
        <dbReference type="Google" id="ProtNLM"/>
    </source>
</evidence>
<proteinExistence type="predicted"/>
<dbReference type="PATRIC" id="fig|1263870.3.peg.2232"/>
<reference evidence="1 2" key="1">
    <citation type="journal article" date="2013" name="Mar. Genomics">
        <title>Expression of sulfatases in Rhodopirellula baltica and the diversity of sulfatases in the genus Rhodopirellula.</title>
        <authorList>
            <person name="Wegner C.E."/>
            <person name="Richter-Heitmann T."/>
            <person name="Klindworth A."/>
            <person name="Klockow C."/>
            <person name="Richter M."/>
            <person name="Achstetter T."/>
            <person name="Glockner F.O."/>
            <person name="Harder J."/>
        </authorList>
    </citation>
    <scope>NUCLEOTIDE SEQUENCE [LARGE SCALE GENOMIC DNA]</scope>
    <source>
        <strain evidence="1 2">SM41</strain>
    </source>
</reference>
<name>M5UK91_9BACT</name>
<dbReference type="SUPFAM" id="SSF143422">
    <property type="entry name" value="Transposase IS200-like"/>
    <property type="match status" value="1"/>
</dbReference>